<name>A0A430HC72_9BURK</name>
<proteinExistence type="predicted"/>
<keyword evidence="1" id="KW-0472">Membrane</keyword>
<evidence type="ECO:0000256" key="1">
    <source>
        <dbReference type="SAM" id="Phobius"/>
    </source>
</evidence>
<organism evidence="2 3">
    <name type="scientific">Massilia atriviolacea</name>
    <dbReference type="NCBI Taxonomy" id="2495579"/>
    <lineage>
        <taxon>Bacteria</taxon>
        <taxon>Pseudomonadati</taxon>
        <taxon>Pseudomonadota</taxon>
        <taxon>Betaproteobacteria</taxon>
        <taxon>Burkholderiales</taxon>
        <taxon>Oxalobacteraceae</taxon>
        <taxon>Telluria group</taxon>
        <taxon>Massilia</taxon>
    </lineage>
</organism>
<feature type="transmembrane region" description="Helical" evidence="1">
    <location>
        <begin position="61"/>
        <end position="83"/>
    </location>
</feature>
<accession>A0A430HC72</accession>
<evidence type="ECO:0000313" key="2">
    <source>
        <dbReference type="EMBL" id="RSZ55115.1"/>
    </source>
</evidence>
<evidence type="ECO:0000313" key="3">
    <source>
        <dbReference type="Proteomes" id="UP000278085"/>
    </source>
</evidence>
<dbReference type="RefSeq" id="WP_126077918.1">
    <property type="nucleotide sequence ID" value="NZ_CP051166.1"/>
</dbReference>
<dbReference type="EMBL" id="RXLQ01000039">
    <property type="protein sequence ID" value="RSZ55115.1"/>
    <property type="molecule type" value="Genomic_DNA"/>
</dbReference>
<keyword evidence="1" id="KW-1133">Transmembrane helix</keyword>
<comment type="caution">
    <text evidence="2">The sequence shown here is derived from an EMBL/GenBank/DDBJ whole genome shotgun (WGS) entry which is preliminary data.</text>
</comment>
<reference evidence="2 3" key="1">
    <citation type="submission" date="2018-12" db="EMBL/GenBank/DDBJ databases">
        <authorList>
            <person name="Yang E."/>
        </authorList>
    </citation>
    <scope>NUCLEOTIDE SEQUENCE [LARGE SCALE GENOMIC DNA]</scope>
    <source>
        <strain evidence="2 3">SOD</strain>
    </source>
</reference>
<protein>
    <submittedName>
        <fullName evidence="2">Uncharacterized protein</fullName>
    </submittedName>
</protein>
<keyword evidence="1" id="KW-0812">Transmembrane</keyword>
<dbReference type="Proteomes" id="UP000278085">
    <property type="component" value="Unassembled WGS sequence"/>
</dbReference>
<sequence>MSTSSIEAYPQDDLSVLAPPAGTEHLVALRPEPLPAVVVAAAAPEAPAAAPVKTGPEPAGGVLKVVVGATVAGCAAAGLFAWFS</sequence>
<keyword evidence="3" id="KW-1185">Reference proteome</keyword>
<dbReference type="AlphaFoldDB" id="A0A430HC72"/>
<gene>
    <name evidence="2" type="ORF">EJB06_31170</name>
</gene>